<comment type="caution">
    <text evidence="2">The sequence shown here is derived from an EMBL/GenBank/DDBJ whole genome shotgun (WGS) entry which is preliminary data.</text>
</comment>
<organism evidence="2 3">
    <name type="scientific">Litorihabitans aurantiacus</name>
    <dbReference type="NCBI Taxonomy" id="1930061"/>
    <lineage>
        <taxon>Bacteria</taxon>
        <taxon>Bacillati</taxon>
        <taxon>Actinomycetota</taxon>
        <taxon>Actinomycetes</taxon>
        <taxon>Micrococcales</taxon>
        <taxon>Beutenbergiaceae</taxon>
        <taxon>Litorihabitans</taxon>
    </lineage>
</organism>
<dbReference type="AlphaFoldDB" id="A0AA37UPI8"/>
<dbReference type="EMBL" id="BSUM01000001">
    <property type="protein sequence ID" value="GMA31294.1"/>
    <property type="molecule type" value="Genomic_DNA"/>
</dbReference>
<name>A0AA37UPI8_9MICO</name>
<evidence type="ECO:0000313" key="2">
    <source>
        <dbReference type="EMBL" id="GMA31294.1"/>
    </source>
</evidence>
<keyword evidence="3" id="KW-1185">Reference proteome</keyword>
<reference evidence="2" key="2">
    <citation type="submission" date="2023-02" db="EMBL/GenBank/DDBJ databases">
        <authorList>
            <person name="Sun Q."/>
            <person name="Mori K."/>
        </authorList>
    </citation>
    <scope>NUCLEOTIDE SEQUENCE</scope>
    <source>
        <strain evidence="2">NBRC 112290</strain>
    </source>
</reference>
<evidence type="ECO:0000313" key="3">
    <source>
        <dbReference type="Proteomes" id="UP001157161"/>
    </source>
</evidence>
<evidence type="ECO:0000256" key="1">
    <source>
        <dbReference type="SAM" id="MobiDB-lite"/>
    </source>
</evidence>
<reference evidence="2" key="1">
    <citation type="journal article" date="2014" name="Int. J. Syst. Evol. Microbiol.">
        <title>Complete genome sequence of Corynebacterium casei LMG S-19264T (=DSM 44701T), isolated from a smear-ripened cheese.</title>
        <authorList>
            <consortium name="US DOE Joint Genome Institute (JGI-PGF)"/>
            <person name="Walter F."/>
            <person name="Albersmeier A."/>
            <person name="Kalinowski J."/>
            <person name="Ruckert C."/>
        </authorList>
    </citation>
    <scope>NUCLEOTIDE SEQUENCE</scope>
    <source>
        <strain evidence="2">NBRC 112290</strain>
    </source>
</reference>
<dbReference type="Proteomes" id="UP001157161">
    <property type="component" value="Unassembled WGS sequence"/>
</dbReference>
<protein>
    <submittedName>
        <fullName evidence="2">Uncharacterized protein</fullName>
    </submittedName>
</protein>
<proteinExistence type="predicted"/>
<accession>A0AA37UPI8</accession>
<feature type="region of interest" description="Disordered" evidence="1">
    <location>
        <begin position="1"/>
        <end position="21"/>
    </location>
</feature>
<sequence length="126" mass="13339">MRESIPGMTAPETPGPDGRGGDVVDTVVLDLGQVVLRWEPWRAHPHLSITAWEAVAREIDFPSLNLRADAGESFASLEAEVAASWPEHAGFLARYEAAFADAIVGPVPGMPELVTDLRSAGCGCSA</sequence>
<gene>
    <name evidence="2" type="ORF">GCM10025875_12860</name>
</gene>